<reference evidence="2 3" key="1">
    <citation type="journal article" date="2019" name="Int. J. Syst. Evol. Microbiol.">
        <title>The Global Catalogue of Microorganisms (GCM) 10K type strain sequencing project: providing services to taxonomists for standard genome sequencing and annotation.</title>
        <authorList>
            <consortium name="The Broad Institute Genomics Platform"/>
            <consortium name="The Broad Institute Genome Sequencing Center for Infectious Disease"/>
            <person name="Wu L."/>
            <person name="Ma J."/>
        </authorList>
    </citation>
    <scope>NUCLEOTIDE SEQUENCE [LARGE SCALE GENOMIC DNA]</scope>
    <source>
        <strain evidence="2 3">JCM 11136</strain>
    </source>
</reference>
<proteinExistence type="predicted"/>
<evidence type="ECO:0008006" key="4">
    <source>
        <dbReference type="Google" id="ProtNLM"/>
    </source>
</evidence>
<evidence type="ECO:0000313" key="3">
    <source>
        <dbReference type="Proteomes" id="UP001501578"/>
    </source>
</evidence>
<keyword evidence="3" id="KW-1185">Reference proteome</keyword>
<accession>A0ABN1Q236</accession>
<gene>
    <name evidence="2" type="ORF">GCM10009560_44100</name>
</gene>
<evidence type="ECO:0000313" key="2">
    <source>
        <dbReference type="EMBL" id="GAA0935785.1"/>
    </source>
</evidence>
<name>A0ABN1Q236_9ACTN</name>
<evidence type="ECO:0000256" key="1">
    <source>
        <dbReference type="SAM" id="SignalP"/>
    </source>
</evidence>
<comment type="caution">
    <text evidence="2">The sequence shown here is derived from an EMBL/GenBank/DDBJ whole genome shotgun (WGS) entry which is preliminary data.</text>
</comment>
<organism evidence="2 3">
    <name type="scientific">Nonomuraea longicatena</name>
    <dbReference type="NCBI Taxonomy" id="83682"/>
    <lineage>
        <taxon>Bacteria</taxon>
        <taxon>Bacillati</taxon>
        <taxon>Actinomycetota</taxon>
        <taxon>Actinomycetes</taxon>
        <taxon>Streptosporangiales</taxon>
        <taxon>Streptosporangiaceae</taxon>
        <taxon>Nonomuraea</taxon>
    </lineage>
</organism>
<feature type="signal peptide" evidence="1">
    <location>
        <begin position="1"/>
        <end position="28"/>
    </location>
</feature>
<protein>
    <recommendedName>
        <fullName evidence="4">Secreted protein</fullName>
    </recommendedName>
</protein>
<feature type="chain" id="PRO_5047003033" description="Secreted protein" evidence="1">
    <location>
        <begin position="29"/>
        <end position="161"/>
    </location>
</feature>
<dbReference type="Proteomes" id="UP001501578">
    <property type="component" value="Unassembled WGS sequence"/>
</dbReference>
<dbReference type="EMBL" id="BAAAHQ010000023">
    <property type="protein sequence ID" value="GAA0935785.1"/>
    <property type="molecule type" value="Genomic_DNA"/>
</dbReference>
<dbReference type="RefSeq" id="WP_343951827.1">
    <property type="nucleotide sequence ID" value="NZ_BAAAHQ010000023.1"/>
</dbReference>
<sequence>MRKRNLGLAIASVAVVTGALASAPAASAARVAEAPAARAAGPIDCGGWSRYTGNRPASVRMVRWGGVNGRPQINLMTGYIRGVQHGWAQLSGAKRGDWVTLDVSSDGGRTWGYCGPFEARWDGEIVISPAARSSSDPNLRFRACGAPSGVPGGRAVCTTPW</sequence>
<keyword evidence="1" id="KW-0732">Signal</keyword>